<gene>
    <name evidence="1" type="ORF">X975_25293</name>
</gene>
<dbReference type="Proteomes" id="UP000054359">
    <property type="component" value="Unassembled WGS sequence"/>
</dbReference>
<keyword evidence="2" id="KW-1185">Reference proteome</keyword>
<dbReference type="EMBL" id="KK117791">
    <property type="protein sequence ID" value="KFM71429.1"/>
    <property type="molecule type" value="Genomic_DNA"/>
</dbReference>
<accession>A0A087U240</accession>
<sequence length="84" mass="9584">MRLINFSSSMLRRLIVGPSPPVPLPCCLIFMYWERTVDFQLFRISCHSSGAFTKPRSSEFNIFASRSHTLFFSCSAKLLSSFIA</sequence>
<name>A0A087U240_STEMI</name>
<organism evidence="1 2">
    <name type="scientific">Stegodyphus mimosarum</name>
    <name type="common">African social velvet spider</name>
    <dbReference type="NCBI Taxonomy" id="407821"/>
    <lineage>
        <taxon>Eukaryota</taxon>
        <taxon>Metazoa</taxon>
        <taxon>Ecdysozoa</taxon>
        <taxon>Arthropoda</taxon>
        <taxon>Chelicerata</taxon>
        <taxon>Arachnida</taxon>
        <taxon>Araneae</taxon>
        <taxon>Araneomorphae</taxon>
        <taxon>Entelegynae</taxon>
        <taxon>Eresoidea</taxon>
        <taxon>Eresidae</taxon>
        <taxon>Stegodyphus</taxon>
    </lineage>
</organism>
<proteinExistence type="predicted"/>
<protein>
    <submittedName>
        <fullName evidence="1">Uncharacterized protein</fullName>
    </submittedName>
</protein>
<evidence type="ECO:0000313" key="2">
    <source>
        <dbReference type="Proteomes" id="UP000054359"/>
    </source>
</evidence>
<evidence type="ECO:0000313" key="1">
    <source>
        <dbReference type="EMBL" id="KFM71429.1"/>
    </source>
</evidence>
<dbReference type="AlphaFoldDB" id="A0A087U240"/>
<feature type="non-terminal residue" evidence="1">
    <location>
        <position position="84"/>
    </location>
</feature>
<reference evidence="1 2" key="1">
    <citation type="submission" date="2013-11" db="EMBL/GenBank/DDBJ databases">
        <title>Genome sequencing of Stegodyphus mimosarum.</title>
        <authorList>
            <person name="Bechsgaard J."/>
        </authorList>
    </citation>
    <scope>NUCLEOTIDE SEQUENCE [LARGE SCALE GENOMIC DNA]</scope>
</reference>